<sequence length="282" mass="31419">MGERPGGWNGDGTETTPLSSPLLTVQTMDNSSHYPPPPIQRQLFPSSTLPPPSQLHLNSFPRNNTLPPISHLPTASRYPPPTYTHPSLSATASPLSAHSLSASSTLPWSHQRSSSSREDLPSARRLSESSSHRSDRDMARDSSHDHHHSSSNSVKHEPEDSMPSTSDFVKKLYKSVSFLPPSSSSVADSSRPPCRMLEDTSFADVVSWGPHGDCFVVKDMNEFTKSILPRMFKHSNFASFVRQLNKYDFHKVSSLPSQTRLKRNPNHRDRLRIRTITNTANT</sequence>
<keyword evidence="3" id="KW-0539">Nucleus</keyword>
<organism evidence="7 8">
    <name type="scientific">Trametes coccinea (strain BRFM310)</name>
    <name type="common">Pycnoporus coccineus</name>
    <dbReference type="NCBI Taxonomy" id="1353009"/>
    <lineage>
        <taxon>Eukaryota</taxon>
        <taxon>Fungi</taxon>
        <taxon>Dikarya</taxon>
        <taxon>Basidiomycota</taxon>
        <taxon>Agaricomycotina</taxon>
        <taxon>Agaricomycetes</taxon>
        <taxon>Polyporales</taxon>
        <taxon>Polyporaceae</taxon>
        <taxon>Trametes</taxon>
    </lineage>
</organism>
<dbReference type="GO" id="GO:0003700">
    <property type="term" value="F:DNA-binding transcription factor activity"/>
    <property type="evidence" value="ECO:0007669"/>
    <property type="project" value="InterPro"/>
</dbReference>
<evidence type="ECO:0000313" key="8">
    <source>
        <dbReference type="Proteomes" id="UP000193067"/>
    </source>
</evidence>
<dbReference type="InterPro" id="IPR000232">
    <property type="entry name" value="HSF_DNA-bd"/>
</dbReference>
<dbReference type="Pfam" id="PF00447">
    <property type="entry name" value="HSF_DNA-bind"/>
    <property type="match status" value="1"/>
</dbReference>
<comment type="subcellular location">
    <subcellularLocation>
        <location evidence="1">Nucleus</location>
    </subcellularLocation>
</comment>
<accession>A0A1Y2J4B2</accession>
<dbReference type="GO" id="GO:0043565">
    <property type="term" value="F:sequence-specific DNA binding"/>
    <property type="evidence" value="ECO:0007669"/>
    <property type="project" value="InterPro"/>
</dbReference>
<dbReference type="EMBL" id="KZ084086">
    <property type="protein sequence ID" value="OSD08248.1"/>
    <property type="molecule type" value="Genomic_DNA"/>
</dbReference>
<dbReference type="STRING" id="1353009.A0A1Y2J4B2"/>
<dbReference type="AlphaFoldDB" id="A0A1Y2J4B2"/>
<evidence type="ECO:0000259" key="6">
    <source>
        <dbReference type="PROSITE" id="PS00434"/>
    </source>
</evidence>
<dbReference type="Proteomes" id="UP000193067">
    <property type="component" value="Unassembled WGS sequence"/>
</dbReference>
<feature type="region of interest" description="Disordered" evidence="5">
    <location>
        <begin position="1"/>
        <end position="165"/>
    </location>
</feature>
<reference evidence="7 8" key="1">
    <citation type="journal article" date="2015" name="Biotechnol. Biofuels">
        <title>Enhanced degradation of softwood versus hardwood by the white-rot fungus Pycnoporus coccineus.</title>
        <authorList>
            <person name="Couturier M."/>
            <person name="Navarro D."/>
            <person name="Chevret D."/>
            <person name="Henrissat B."/>
            <person name="Piumi F."/>
            <person name="Ruiz-Duenas F.J."/>
            <person name="Martinez A.T."/>
            <person name="Grigoriev I.V."/>
            <person name="Riley R."/>
            <person name="Lipzen A."/>
            <person name="Berrin J.G."/>
            <person name="Master E.R."/>
            <person name="Rosso M.N."/>
        </authorList>
    </citation>
    <scope>NUCLEOTIDE SEQUENCE [LARGE SCALE GENOMIC DNA]</scope>
    <source>
        <strain evidence="7 8">BRFM310</strain>
    </source>
</reference>
<keyword evidence="8" id="KW-1185">Reference proteome</keyword>
<dbReference type="PANTHER" id="PTHR10015:SF361">
    <property type="entry name" value="TRANSCRIPTION FACTOR SKN7"/>
    <property type="match status" value="1"/>
</dbReference>
<feature type="compositionally biased region" description="Gly residues" evidence="5">
    <location>
        <begin position="1"/>
        <end position="10"/>
    </location>
</feature>
<dbReference type="Gene3D" id="1.10.10.10">
    <property type="entry name" value="Winged helix-like DNA-binding domain superfamily/Winged helix DNA-binding domain"/>
    <property type="match status" value="1"/>
</dbReference>
<keyword evidence="2" id="KW-0238">DNA-binding</keyword>
<dbReference type="SMART" id="SM00415">
    <property type="entry name" value="HSF"/>
    <property type="match status" value="1"/>
</dbReference>
<dbReference type="GO" id="GO:0005634">
    <property type="term" value="C:nucleus"/>
    <property type="evidence" value="ECO:0007669"/>
    <property type="project" value="UniProtKB-SubCell"/>
</dbReference>
<feature type="compositionally biased region" description="Low complexity" evidence="5">
    <location>
        <begin position="15"/>
        <end position="24"/>
    </location>
</feature>
<evidence type="ECO:0000256" key="3">
    <source>
        <dbReference type="ARBA" id="ARBA00023242"/>
    </source>
</evidence>
<dbReference type="PANTHER" id="PTHR10015">
    <property type="entry name" value="HEAT SHOCK TRANSCRIPTION FACTOR"/>
    <property type="match status" value="1"/>
</dbReference>
<gene>
    <name evidence="7" type="ORF">PYCCODRAFT_1703</name>
</gene>
<proteinExistence type="inferred from homology"/>
<evidence type="ECO:0000313" key="7">
    <source>
        <dbReference type="EMBL" id="OSD08248.1"/>
    </source>
</evidence>
<evidence type="ECO:0000256" key="2">
    <source>
        <dbReference type="ARBA" id="ARBA00023125"/>
    </source>
</evidence>
<dbReference type="InterPro" id="IPR036390">
    <property type="entry name" value="WH_DNA-bd_sf"/>
</dbReference>
<dbReference type="InterPro" id="IPR036388">
    <property type="entry name" value="WH-like_DNA-bd_sf"/>
</dbReference>
<evidence type="ECO:0000256" key="4">
    <source>
        <dbReference type="RuleBase" id="RU004020"/>
    </source>
</evidence>
<dbReference type="OrthoDB" id="60033at2759"/>
<feature type="compositionally biased region" description="Basic and acidic residues" evidence="5">
    <location>
        <begin position="115"/>
        <end position="144"/>
    </location>
</feature>
<protein>
    <recommendedName>
        <fullName evidence="6">HSF-type DNA-binding domain-containing protein</fullName>
    </recommendedName>
</protein>
<dbReference type="PROSITE" id="PS00434">
    <property type="entry name" value="HSF_DOMAIN"/>
    <property type="match status" value="1"/>
</dbReference>
<feature type="compositionally biased region" description="Low complexity" evidence="5">
    <location>
        <begin position="85"/>
        <end position="106"/>
    </location>
</feature>
<comment type="similarity">
    <text evidence="4">Belongs to the HSF family.</text>
</comment>
<evidence type="ECO:0000256" key="1">
    <source>
        <dbReference type="ARBA" id="ARBA00004123"/>
    </source>
</evidence>
<dbReference type="SUPFAM" id="SSF46785">
    <property type="entry name" value="Winged helix' DNA-binding domain"/>
    <property type="match status" value="1"/>
</dbReference>
<evidence type="ECO:0000256" key="5">
    <source>
        <dbReference type="SAM" id="MobiDB-lite"/>
    </source>
</evidence>
<feature type="domain" description="HSF-type DNA-binding" evidence="6">
    <location>
        <begin position="228"/>
        <end position="252"/>
    </location>
</feature>
<feature type="compositionally biased region" description="Polar residues" evidence="5">
    <location>
        <begin position="55"/>
        <end position="67"/>
    </location>
</feature>
<dbReference type="PRINTS" id="PR00056">
    <property type="entry name" value="HSFDOMAIN"/>
</dbReference>
<name>A0A1Y2J4B2_TRAC3</name>